<name>L0IA13_HALRX</name>
<evidence type="ECO:0000256" key="5">
    <source>
        <dbReference type="ARBA" id="ARBA00022989"/>
    </source>
</evidence>
<dbReference type="Pfam" id="PF00528">
    <property type="entry name" value="BPD_transp_1"/>
    <property type="match status" value="1"/>
</dbReference>
<keyword evidence="2 7" id="KW-0813">Transport</keyword>
<dbReference type="PANTHER" id="PTHR43227">
    <property type="entry name" value="BLL4140 PROTEIN"/>
    <property type="match status" value="1"/>
</dbReference>
<evidence type="ECO:0000259" key="9">
    <source>
        <dbReference type="PROSITE" id="PS50928"/>
    </source>
</evidence>
<keyword evidence="4 7" id="KW-0812">Transmembrane</keyword>
<evidence type="ECO:0000256" key="8">
    <source>
        <dbReference type="SAM" id="MobiDB-lite"/>
    </source>
</evidence>
<feature type="transmembrane region" description="Helical" evidence="7">
    <location>
        <begin position="310"/>
        <end position="329"/>
    </location>
</feature>
<dbReference type="KEGG" id="hru:Halru_1826"/>
<dbReference type="GO" id="GO:0005886">
    <property type="term" value="C:plasma membrane"/>
    <property type="evidence" value="ECO:0007669"/>
    <property type="project" value="UniProtKB-SubCell"/>
</dbReference>
<dbReference type="HOGENOM" id="CLU_016047_0_0_2"/>
<dbReference type="InterPro" id="IPR050809">
    <property type="entry name" value="UgpAE/MalFG_permease"/>
</dbReference>
<dbReference type="Gene3D" id="1.10.3720.10">
    <property type="entry name" value="MetI-like"/>
    <property type="match status" value="1"/>
</dbReference>
<dbReference type="RefSeq" id="WP_015301051.1">
    <property type="nucleotide sequence ID" value="NC_019964.1"/>
</dbReference>
<keyword evidence="11" id="KW-1185">Reference proteome</keyword>
<proteinExistence type="inferred from homology"/>
<dbReference type="STRING" id="797302.Halru_1826"/>
<evidence type="ECO:0000313" key="11">
    <source>
        <dbReference type="Proteomes" id="UP000010846"/>
    </source>
</evidence>
<dbReference type="PANTHER" id="PTHR43227:SF11">
    <property type="entry name" value="BLL4140 PROTEIN"/>
    <property type="match status" value="1"/>
</dbReference>
<sequence>MDLRSHLDAVGLDRLWPLSTSGDGDATAGNGTSEDEDATAGNGTSEDENGAAANETNDPAQTDGGSTVHSDPGPPSASGGGFSRRVSRRLGIDHEKATALAIFLLPGMTLFAIFSIGPIAYSAVGSFFSWDAFTIGEFVAFENWIATFRDPLIINWENLREFRFPMGALPQNLLWVVIHVPLSTLLGLGLALLFADLRGRRILRSMVFLGFTTPTIIIGLIMLFIYDPQAGIFNELLRVIGLEAQVRNWTQSPQVAIYALIVGGVWVQTGFSMLLYSSALAAVDPSLIESAKIDGAGRIRRFRDVIWPQVRPVTAVVVIMGIIWVLRMFDIVYAAGGSAGGPNHVYSVLGIEVYRAAFEPPIQYGNAMVVALVELLIVAPLALYIARMR</sequence>
<dbReference type="EMBL" id="CP003050">
    <property type="protein sequence ID" value="AGB16425.1"/>
    <property type="molecule type" value="Genomic_DNA"/>
</dbReference>
<comment type="subcellular location">
    <subcellularLocation>
        <location evidence="1 7">Cell membrane</location>
        <topology evidence="1 7">Multi-pass membrane protein</topology>
    </subcellularLocation>
</comment>
<accession>L0IA13</accession>
<feature type="transmembrane region" description="Helical" evidence="7">
    <location>
        <begin position="364"/>
        <end position="386"/>
    </location>
</feature>
<dbReference type="InterPro" id="IPR035906">
    <property type="entry name" value="MetI-like_sf"/>
</dbReference>
<evidence type="ECO:0000256" key="1">
    <source>
        <dbReference type="ARBA" id="ARBA00004651"/>
    </source>
</evidence>
<evidence type="ECO:0000256" key="4">
    <source>
        <dbReference type="ARBA" id="ARBA00022692"/>
    </source>
</evidence>
<dbReference type="GO" id="GO:0055085">
    <property type="term" value="P:transmembrane transport"/>
    <property type="evidence" value="ECO:0007669"/>
    <property type="project" value="InterPro"/>
</dbReference>
<organism evidence="10 11">
    <name type="scientific">Halovivax ruber (strain DSM 18193 / JCM 13892 / XH-70)</name>
    <dbReference type="NCBI Taxonomy" id="797302"/>
    <lineage>
        <taxon>Archaea</taxon>
        <taxon>Methanobacteriati</taxon>
        <taxon>Methanobacteriota</taxon>
        <taxon>Stenosarchaea group</taxon>
        <taxon>Halobacteria</taxon>
        <taxon>Halobacteriales</taxon>
        <taxon>Natrialbaceae</taxon>
        <taxon>Halovivax</taxon>
    </lineage>
</organism>
<dbReference type="SUPFAM" id="SSF161098">
    <property type="entry name" value="MetI-like"/>
    <property type="match status" value="1"/>
</dbReference>
<dbReference type="eggNOG" id="arCOG09230">
    <property type="taxonomic scope" value="Archaea"/>
</dbReference>
<gene>
    <name evidence="10" type="ordered locus">Halru_1826</name>
</gene>
<evidence type="ECO:0000256" key="6">
    <source>
        <dbReference type="ARBA" id="ARBA00023136"/>
    </source>
</evidence>
<keyword evidence="3" id="KW-1003">Cell membrane</keyword>
<feature type="region of interest" description="Disordered" evidence="8">
    <location>
        <begin position="15"/>
        <end position="84"/>
    </location>
</feature>
<protein>
    <submittedName>
        <fullName evidence="10">Permease component of ABC-type sugar transporter</fullName>
    </submittedName>
</protein>
<dbReference type="Proteomes" id="UP000010846">
    <property type="component" value="Chromosome"/>
</dbReference>
<feature type="domain" description="ABC transmembrane type-1" evidence="9">
    <location>
        <begin position="169"/>
        <end position="385"/>
    </location>
</feature>
<evidence type="ECO:0000313" key="10">
    <source>
        <dbReference type="EMBL" id="AGB16425.1"/>
    </source>
</evidence>
<dbReference type="CDD" id="cd06261">
    <property type="entry name" value="TM_PBP2"/>
    <property type="match status" value="1"/>
</dbReference>
<feature type="transmembrane region" description="Helical" evidence="7">
    <location>
        <begin position="207"/>
        <end position="226"/>
    </location>
</feature>
<dbReference type="AlphaFoldDB" id="L0IA13"/>
<dbReference type="InterPro" id="IPR000515">
    <property type="entry name" value="MetI-like"/>
</dbReference>
<comment type="similarity">
    <text evidence="7">Belongs to the binding-protein-dependent transport system permease family.</text>
</comment>
<dbReference type="PROSITE" id="PS50928">
    <property type="entry name" value="ABC_TM1"/>
    <property type="match status" value="1"/>
</dbReference>
<feature type="transmembrane region" description="Helical" evidence="7">
    <location>
        <begin position="173"/>
        <end position="195"/>
    </location>
</feature>
<keyword evidence="6 7" id="KW-0472">Membrane</keyword>
<keyword evidence="5 7" id="KW-1133">Transmembrane helix</keyword>
<reference evidence="10" key="1">
    <citation type="submission" date="2011-09" db="EMBL/GenBank/DDBJ databases">
        <title>Complete sequence of Halovivax ruber XH-70.</title>
        <authorList>
            <consortium name="US DOE Joint Genome Institute"/>
            <person name="Lucas S."/>
            <person name="Han J."/>
            <person name="Lapidus A."/>
            <person name="Cheng J.-F."/>
            <person name="Goodwin L."/>
            <person name="Pitluck S."/>
            <person name="Peters L."/>
            <person name="Mikhailova N."/>
            <person name="Davenport K."/>
            <person name="Detter J.C."/>
            <person name="Han C."/>
            <person name="Tapia R."/>
            <person name="Land M."/>
            <person name="Hauser L."/>
            <person name="Kyrpides N."/>
            <person name="Ivanova N."/>
            <person name="Pagani I."/>
            <person name="Sproer C."/>
            <person name="Anderson I."/>
            <person name="Woyke T."/>
        </authorList>
    </citation>
    <scope>NUCLEOTIDE SEQUENCE</scope>
    <source>
        <strain evidence="10">XH-70</strain>
    </source>
</reference>
<dbReference type="eggNOG" id="arCOG00157">
    <property type="taxonomic scope" value="Archaea"/>
</dbReference>
<feature type="transmembrane region" description="Helical" evidence="7">
    <location>
        <begin position="255"/>
        <end position="276"/>
    </location>
</feature>
<evidence type="ECO:0000256" key="7">
    <source>
        <dbReference type="RuleBase" id="RU363032"/>
    </source>
</evidence>
<feature type="transmembrane region" description="Helical" evidence="7">
    <location>
        <begin position="97"/>
        <end position="121"/>
    </location>
</feature>
<evidence type="ECO:0000256" key="3">
    <source>
        <dbReference type="ARBA" id="ARBA00022475"/>
    </source>
</evidence>
<dbReference type="GeneID" id="14377350"/>
<keyword evidence="10" id="KW-0762">Sugar transport</keyword>
<evidence type="ECO:0000256" key="2">
    <source>
        <dbReference type="ARBA" id="ARBA00022448"/>
    </source>
</evidence>
<feature type="compositionally biased region" description="Polar residues" evidence="8">
    <location>
        <begin position="54"/>
        <end position="69"/>
    </location>
</feature>